<evidence type="ECO:0000256" key="3">
    <source>
        <dbReference type="ARBA" id="ARBA00022946"/>
    </source>
</evidence>
<dbReference type="VEuPathDB" id="VectorBase:BGLB038652"/>
<evidence type="ECO:0000256" key="2">
    <source>
        <dbReference type="ARBA" id="ARBA00022823"/>
    </source>
</evidence>
<dbReference type="CDD" id="cd06849">
    <property type="entry name" value="lipoyl_domain"/>
    <property type="match status" value="1"/>
</dbReference>
<dbReference type="GO" id="GO:0006086">
    <property type="term" value="P:pyruvate decarboxylation to acetyl-CoA"/>
    <property type="evidence" value="ECO:0007669"/>
    <property type="project" value="InterPro"/>
</dbReference>
<dbReference type="EC" id="2.3.1.-" evidence="4"/>
<accession>A0A2C9M548</accession>
<dbReference type="KEGG" id="bgt:106075646"/>
<dbReference type="Gene3D" id="4.10.320.10">
    <property type="entry name" value="E3-binding domain"/>
    <property type="match status" value="1"/>
</dbReference>
<protein>
    <recommendedName>
        <fullName evidence="4">Dihydrolipoamide acetyltransferase component of pyruvate dehydrogenase complex</fullName>
        <ecNumber evidence="4">2.3.1.-</ecNumber>
    </recommendedName>
</protein>
<dbReference type="STRING" id="6526.A0A2C9M548"/>
<evidence type="ECO:0000259" key="6">
    <source>
        <dbReference type="PROSITE" id="PS51826"/>
    </source>
</evidence>
<dbReference type="Pfam" id="PF00364">
    <property type="entry name" value="Biotin_lipoyl"/>
    <property type="match status" value="1"/>
</dbReference>
<evidence type="ECO:0000313" key="7">
    <source>
        <dbReference type="EnsemblMetazoa" id="BGLB038652-PA"/>
    </source>
</evidence>
<keyword evidence="2 4" id="KW-0450">Lipoyl</keyword>
<evidence type="ECO:0000256" key="1">
    <source>
        <dbReference type="ARBA" id="ARBA00007317"/>
    </source>
</evidence>
<keyword evidence="3" id="KW-0809">Transit peptide</keyword>
<feature type="domain" description="Peripheral subunit-binding (PSBD)" evidence="6">
    <location>
        <begin position="128"/>
        <end position="168"/>
    </location>
</feature>
<comment type="similarity">
    <text evidence="1 4">Belongs to the 2-oxoacid dehydrogenase family.</text>
</comment>
<evidence type="ECO:0000259" key="5">
    <source>
        <dbReference type="PROSITE" id="PS50968"/>
    </source>
</evidence>
<dbReference type="SUPFAM" id="SSF52777">
    <property type="entry name" value="CoA-dependent acyltransferases"/>
    <property type="match status" value="1"/>
</dbReference>
<name>A0A2C9M548_BIOGL</name>
<evidence type="ECO:0000256" key="4">
    <source>
        <dbReference type="RuleBase" id="RU003423"/>
    </source>
</evidence>
<dbReference type="InterPro" id="IPR023213">
    <property type="entry name" value="CAT-like_dom_sf"/>
</dbReference>
<keyword evidence="4" id="KW-0808">Transferase</keyword>
<dbReference type="GO" id="GO:0016746">
    <property type="term" value="F:acyltransferase activity"/>
    <property type="evidence" value="ECO:0007669"/>
    <property type="project" value="UniProtKB-KW"/>
</dbReference>
<dbReference type="AlphaFoldDB" id="A0A2C9M548"/>
<organism evidence="7 8">
    <name type="scientific">Biomphalaria glabrata</name>
    <name type="common">Bloodfluke planorb</name>
    <name type="synonym">Freshwater snail</name>
    <dbReference type="NCBI Taxonomy" id="6526"/>
    <lineage>
        <taxon>Eukaryota</taxon>
        <taxon>Metazoa</taxon>
        <taxon>Spiralia</taxon>
        <taxon>Lophotrochozoa</taxon>
        <taxon>Mollusca</taxon>
        <taxon>Gastropoda</taxon>
        <taxon>Heterobranchia</taxon>
        <taxon>Euthyneura</taxon>
        <taxon>Panpulmonata</taxon>
        <taxon>Hygrophila</taxon>
        <taxon>Lymnaeoidea</taxon>
        <taxon>Planorbidae</taxon>
        <taxon>Biomphalaria</taxon>
    </lineage>
</organism>
<dbReference type="PANTHER" id="PTHR23151:SF90">
    <property type="entry name" value="DIHYDROLIPOYLLYSINE-RESIDUE ACETYLTRANSFERASE COMPONENT OF PYRUVATE DEHYDROGENASE COMPLEX, MITOCHONDRIAL-RELATED"/>
    <property type="match status" value="1"/>
</dbReference>
<reference evidence="7" key="1">
    <citation type="submission" date="2020-05" db="UniProtKB">
        <authorList>
            <consortium name="EnsemblMetazoa"/>
        </authorList>
    </citation>
    <scope>IDENTIFICATION</scope>
    <source>
        <strain evidence="7">BB02</strain>
    </source>
</reference>
<dbReference type="EnsemblMetazoa" id="BGLB038652-RA">
    <property type="protein sequence ID" value="BGLB038652-PA"/>
    <property type="gene ID" value="BGLB038652"/>
</dbReference>
<evidence type="ECO:0000313" key="8">
    <source>
        <dbReference type="Proteomes" id="UP000076420"/>
    </source>
</evidence>
<dbReference type="InterPro" id="IPR036625">
    <property type="entry name" value="E3-bd_dom_sf"/>
</dbReference>
<dbReference type="Pfam" id="PF02817">
    <property type="entry name" value="E3_binding"/>
    <property type="match status" value="1"/>
</dbReference>
<dbReference type="Gene3D" id="3.30.559.10">
    <property type="entry name" value="Chloramphenicol acetyltransferase-like domain"/>
    <property type="match status" value="1"/>
</dbReference>
<dbReference type="InterPro" id="IPR004167">
    <property type="entry name" value="PSBD"/>
</dbReference>
<dbReference type="InterPro" id="IPR045257">
    <property type="entry name" value="E2/Pdx1"/>
</dbReference>
<dbReference type="FunFam" id="2.40.50.100:FF:000010">
    <property type="entry name" value="Acetyltransferase component of pyruvate dehydrogenase complex"/>
    <property type="match status" value="1"/>
</dbReference>
<dbReference type="InterPro" id="IPR001078">
    <property type="entry name" value="2-oxoacid_DH_actylTfrase"/>
</dbReference>
<comment type="cofactor">
    <cofactor evidence="4">
        <name>(R)-lipoate</name>
        <dbReference type="ChEBI" id="CHEBI:83088"/>
    </cofactor>
</comment>
<dbReference type="Proteomes" id="UP000076420">
    <property type="component" value="Unassembled WGS sequence"/>
</dbReference>
<dbReference type="Pfam" id="PF00198">
    <property type="entry name" value="2-oxoacid_dh"/>
    <property type="match status" value="1"/>
</dbReference>
<dbReference type="VEuPathDB" id="VectorBase:BGLAX_027944"/>
<dbReference type="SUPFAM" id="SSF47005">
    <property type="entry name" value="Peripheral subunit-binding domain of 2-oxo acid dehydrogenase complex"/>
    <property type="match status" value="1"/>
</dbReference>
<dbReference type="PROSITE" id="PS50968">
    <property type="entry name" value="BIOTINYL_LIPOYL"/>
    <property type="match status" value="1"/>
</dbReference>
<dbReference type="PANTHER" id="PTHR23151">
    <property type="entry name" value="DIHYDROLIPOAMIDE ACETYL/SUCCINYL-TRANSFERASE-RELATED"/>
    <property type="match status" value="1"/>
</dbReference>
<dbReference type="InterPro" id="IPR000089">
    <property type="entry name" value="Biotin_lipoyl"/>
</dbReference>
<sequence length="475" mass="52224">MPALSPTMKSGKIVEWLKKEGDFISSGEILFKVETDKAVMEVDSVDEGILEKIVFNAGSVVDVNSVIGVIVSKKEKKDGVILSDDSSYSATNVKNNNDDLNNANLNNAKSSINNVQNINSNNNNVGLKITPLARNIAKQNNLDINNMLNIDGTGPDGRIIKDDVLTFLSNKKTSGFKNEVNRAFDVDGNSQKIQNNNNITIVDPDNVRKVIASRLVQSKREAPHFYLTFDCMVDGLLFIREKINDNFAAKEQRVTVNDMIVMAVAHSIKTHPEINVSWQDDKIILYNNIDVSVAVSVGNNSLITPIVKNADKMSLGTISSEIKKLVKKAKENTLSLDEFQGGGFTVSNMGMFGIKEFKAIINPPQSAILAIGAIEKRPTVVDDEIKVAPFVVYIGEPKPGIHPLQNQSTWLSKERGGTIMPEIMDSLLKLYDISLRNKISFEELCLYAVKLGDGSENANNIKVNSNEKVIDVQAE</sequence>
<feature type="domain" description="Lipoyl-binding" evidence="5">
    <location>
        <begin position="1"/>
        <end position="71"/>
    </location>
</feature>
<dbReference type="InterPro" id="IPR003016">
    <property type="entry name" value="2-oxoA_DH_lipoyl-BS"/>
</dbReference>
<gene>
    <name evidence="7" type="primary">106075646</name>
</gene>
<dbReference type="PROSITE" id="PS51826">
    <property type="entry name" value="PSBD"/>
    <property type="match status" value="1"/>
</dbReference>
<dbReference type="InterPro" id="IPR011053">
    <property type="entry name" value="Single_hybrid_motif"/>
</dbReference>
<dbReference type="GO" id="GO:0045254">
    <property type="term" value="C:pyruvate dehydrogenase complex"/>
    <property type="evidence" value="ECO:0007669"/>
    <property type="project" value="InterPro"/>
</dbReference>
<dbReference type="SUPFAM" id="SSF51230">
    <property type="entry name" value="Single hybrid motif"/>
    <property type="match status" value="1"/>
</dbReference>
<dbReference type="Gene3D" id="2.40.50.100">
    <property type="match status" value="1"/>
</dbReference>
<dbReference type="PROSITE" id="PS00189">
    <property type="entry name" value="LIPOYL"/>
    <property type="match status" value="1"/>
</dbReference>
<keyword evidence="4" id="KW-0012">Acyltransferase</keyword>
<proteinExistence type="inferred from homology"/>